<organism evidence="2 3">
    <name type="scientific">Streptomyces yaizuensis</name>
    <dbReference type="NCBI Taxonomy" id="2989713"/>
    <lineage>
        <taxon>Bacteria</taxon>
        <taxon>Bacillati</taxon>
        <taxon>Actinomycetota</taxon>
        <taxon>Actinomycetes</taxon>
        <taxon>Kitasatosporales</taxon>
        <taxon>Streptomycetaceae</taxon>
        <taxon>Streptomyces</taxon>
    </lineage>
</organism>
<dbReference type="InterPro" id="IPR019019">
    <property type="entry name" value="H-type_lectin_domain"/>
</dbReference>
<name>A0ABQ5P4M2_9ACTN</name>
<sequence length="386" mass="40479">MTVRVGRLTSGMTPEDHRLAASTAMAPSGPLTTVGGCLPGGLDLAPVPGSALQATLSAGRLWIQGTSAAAQGGYAVTVDAPALLTFGAGHATNARIDSVVVRVKDPAHDGSTGTPTGEVLVVEGTPSGIPTPPVIPANSERLYDVTVAKVGVGLDWSTGVADRRRYTAAVGGIVPPGSGVAFDGGYNGQYRDANGVLERWNGTAWEPILRLGNSGQLQLGDVRFYRETGPIAATNAIFRTYRQPGENAFSSRVPGETYSRIMIGGDGTINWGGGTSLDTFLHRSAANTLRTSGDLVVRSHKAHYGESGTALVTFTNSTTFTVAVTFATPFASVPRVYTNLDSSHTAANNWWTRAHTITTTGFRLHGFNKGDLWSWSNMPVSWSAFA</sequence>
<feature type="domain" description="H-type lectin" evidence="1">
    <location>
        <begin position="322"/>
        <end position="385"/>
    </location>
</feature>
<protein>
    <submittedName>
        <fullName evidence="2">H-type lectin domain-containing protein</fullName>
    </submittedName>
</protein>
<accession>A0ABQ5P4M2</accession>
<dbReference type="EMBL" id="BSBI01000011">
    <property type="protein sequence ID" value="GLF97541.1"/>
    <property type="molecule type" value="Genomic_DNA"/>
</dbReference>
<evidence type="ECO:0000313" key="2">
    <source>
        <dbReference type="EMBL" id="GLF97541.1"/>
    </source>
</evidence>
<comment type="caution">
    <text evidence="2">The sequence shown here is derived from an EMBL/GenBank/DDBJ whole genome shotgun (WGS) entry which is preliminary data.</text>
</comment>
<gene>
    <name evidence="2" type="ORF">SYYSPA8_24610</name>
</gene>
<evidence type="ECO:0000259" key="1">
    <source>
        <dbReference type="Pfam" id="PF09458"/>
    </source>
</evidence>
<dbReference type="Pfam" id="PF09458">
    <property type="entry name" value="H_lectin"/>
    <property type="match status" value="1"/>
</dbReference>
<keyword evidence="3" id="KW-1185">Reference proteome</keyword>
<dbReference type="Proteomes" id="UP001291653">
    <property type="component" value="Unassembled WGS sequence"/>
</dbReference>
<dbReference type="RefSeq" id="WP_323449542.1">
    <property type="nucleotide sequence ID" value="NZ_BSBI01000011.1"/>
</dbReference>
<dbReference type="SUPFAM" id="SSF141086">
    <property type="entry name" value="Agglutinin HPA-like"/>
    <property type="match status" value="1"/>
</dbReference>
<dbReference type="Gene3D" id="2.60.40.2080">
    <property type="match status" value="1"/>
</dbReference>
<dbReference type="InterPro" id="IPR037221">
    <property type="entry name" value="H-type_lectin_dom_sf"/>
</dbReference>
<proteinExistence type="predicted"/>
<reference evidence="2 3" key="1">
    <citation type="submission" date="2022-10" db="EMBL/GenBank/DDBJ databases">
        <title>Draft genome sequence of Streptomyces sp. YSPA8.</title>
        <authorList>
            <person name="Moriuchi R."/>
            <person name="Dohra H."/>
            <person name="Yamamura H."/>
            <person name="Kodani S."/>
        </authorList>
    </citation>
    <scope>NUCLEOTIDE SEQUENCE [LARGE SCALE GENOMIC DNA]</scope>
    <source>
        <strain evidence="2 3">YSPA8</strain>
    </source>
</reference>
<evidence type="ECO:0000313" key="3">
    <source>
        <dbReference type="Proteomes" id="UP001291653"/>
    </source>
</evidence>